<dbReference type="EMBL" id="AHOQ02000009">
    <property type="protein sequence ID" value="EMO47223.1"/>
    <property type="molecule type" value="Genomic_DNA"/>
</dbReference>
<reference evidence="1 2" key="1">
    <citation type="submission" date="2013-01" db="EMBL/GenBank/DDBJ databases">
        <authorList>
            <person name="Harkins D.M."/>
            <person name="Durkin A.S."/>
            <person name="Brinkac L.M."/>
            <person name="Haft D.H."/>
            <person name="Selengut J.D."/>
            <person name="Sanka R."/>
            <person name="DePew J."/>
            <person name="Purushe J."/>
            <person name="Matthias M.A."/>
            <person name="Vinetz J.M."/>
            <person name="Sutton G.G."/>
            <person name="Nierman W.C."/>
            <person name="Fouts D.E."/>
        </authorList>
    </citation>
    <scope>NUCLEOTIDE SEQUENCE [LARGE SCALE GENOMIC DNA]</scope>
    <source>
        <strain evidence="1 2">ZUN179</strain>
    </source>
</reference>
<comment type="caution">
    <text evidence="1">The sequence shown here is derived from an EMBL/GenBank/DDBJ whole genome shotgun (WGS) entry which is preliminary data.</text>
</comment>
<organism evidence="1 2">
    <name type="scientific">Leptospira santarosai str. ZUN179</name>
    <dbReference type="NCBI Taxonomy" id="1049985"/>
    <lineage>
        <taxon>Bacteria</taxon>
        <taxon>Pseudomonadati</taxon>
        <taxon>Spirochaetota</taxon>
        <taxon>Spirochaetia</taxon>
        <taxon>Leptospirales</taxon>
        <taxon>Leptospiraceae</taxon>
        <taxon>Leptospira</taxon>
    </lineage>
</organism>
<name>M6VCH0_9LEPT</name>
<evidence type="ECO:0000313" key="2">
    <source>
        <dbReference type="Proteomes" id="UP000012160"/>
    </source>
</evidence>
<protein>
    <submittedName>
        <fullName evidence="1">Uncharacterized protein</fullName>
    </submittedName>
</protein>
<dbReference type="AlphaFoldDB" id="M6VCH0"/>
<evidence type="ECO:0000313" key="1">
    <source>
        <dbReference type="EMBL" id="EMO47223.1"/>
    </source>
</evidence>
<gene>
    <name evidence="1" type="ORF">LEP1GSC187_1242</name>
</gene>
<proteinExistence type="predicted"/>
<accession>M6VCH0</accession>
<sequence>MRSGIRDRLRLQRKTIRKIGVVVSENISGPRKISERFSKERILLNPEK</sequence>
<dbReference type="Proteomes" id="UP000012160">
    <property type="component" value="Unassembled WGS sequence"/>
</dbReference>